<evidence type="ECO:0000313" key="2">
    <source>
        <dbReference type="Proteomes" id="UP000059680"/>
    </source>
</evidence>
<dbReference type="EMBL" id="AP014964">
    <property type="protein sequence ID" value="BAT06750.1"/>
    <property type="molecule type" value="Genomic_DNA"/>
</dbReference>
<gene>
    <name evidence="1" type="ordered locus">Os08g0565450</name>
    <name evidence="1" type="ORF">OSNPB_080565450</name>
</gene>
<name>A0A0P0XJS5_ORYSJ</name>
<sequence length="71" mass="8052">RLQALNQGGKDCSAHLEFMQDNVHSKHLDGNIEEANLPLRLFSCTIRSFLTTYFCQLAEDLVDVIALLCDR</sequence>
<evidence type="ECO:0000313" key="1">
    <source>
        <dbReference type="EMBL" id="BAT06750.1"/>
    </source>
</evidence>
<dbReference type="Gramene" id="Os08t0565450-00">
    <property type="protein sequence ID" value="Os08t0565450-00"/>
    <property type="gene ID" value="Os08g0565450"/>
</dbReference>
<reference evidence="2" key="1">
    <citation type="journal article" date="2005" name="Nature">
        <title>The map-based sequence of the rice genome.</title>
        <authorList>
            <consortium name="International rice genome sequencing project (IRGSP)"/>
            <person name="Matsumoto T."/>
            <person name="Wu J."/>
            <person name="Kanamori H."/>
            <person name="Katayose Y."/>
            <person name="Fujisawa M."/>
            <person name="Namiki N."/>
            <person name="Mizuno H."/>
            <person name="Yamamoto K."/>
            <person name="Antonio B.A."/>
            <person name="Baba T."/>
            <person name="Sakata K."/>
            <person name="Nagamura Y."/>
            <person name="Aoki H."/>
            <person name="Arikawa K."/>
            <person name="Arita K."/>
            <person name="Bito T."/>
            <person name="Chiden Y."/>
            <person name="Fujitsuka N."/>
            <person name="Fukunaka R."/>
            <person name="Hamada M."/>
            <person name="Harada C."/>
            <person name="Hayashi A."/>
            <person name="Hijishita S."/>
            <person name="Honda M."/>
            <person name="Hosokawa S."/>
            <person name="Ichikawa Y."/>
            <person name="Idonuma A."/>
            <person name="Iijima M."/>
            <person name="Ikeda M."/>
            <person name="Ikeno M."/>
            <person name="Ito K."/>
            <person name="Ito S."/>
            <person name="Ito T."/>
            <person name="Ito Y."/>
            <person name="Ito Y."/>
            <person name="Iwabuchi A."/>
            <person name="Kamiya K."/>
            <person name="Karasawa W."/>
            <person name="Kurita K."/>
            <person name="Katagiri S."/>
            <person name="Kikuta A."/>
            <person name="Kobayashi H."/>
            <person name="Kobayashi N."/>
            <person name="Machita K."/>
            <person name="Maehara T."/>
            <person name="Masukawa M."/>
            <person name="Mizubayashi T."/>
            <person name="Mukai Y."/>
            <person name="Nagasaki H."/>
            <person name="Nagata Y."/>
            <person name="Naito S."/>
            <person name="Nakashima M."/>
            <person name="Nakama Y."/>
            <person name="Nakamichi Y."/>
            <person name="Nakamura M."/>
            <person name="Meguro A."/>
            <person name="Negishi M."/>
            <person name="Ohta I."/>
            <person name="Ohta T."/>
            <person name="Okamoto M."/>
            <person name="Ono N."/>
            <person name="Saji S."/>
            <person name="Sakaguchi M."/>
            <person name="Sakai K."/>
            <person name="Shibata M."/>
            <person name="Shimokawa T."/>
            <person name="Song J."/>
            <person name="Takazaki Y."/>
            <person name="Terasawa K."/>
            <person name="Tsugane M."/>
            <person name="Tsuji K."/>
            <person name="Ueda S."/>
            <person name="Waki K."/>
            <person name="Yamagata H."/>
            <person name="Yamamoto M."/>
            <person name="Yamamoto S."/>
            <person name="Yamane H."/>
            <person name="Yoshiki S."/>
            <person name="Yoshihara R."/>
            <person name="Yukawa K."/>
            <person name="Zhong H."/>
            <person name="Yano M."/>
            <person name="Yuan Q."/>
            <person name="Ouyang S."/>
            <person name="Liu J."/>
            <person name="Jones K.M."/>
            <person name="Gansberger K."/>
            <person name="Moffat K."/>
            <person name="Hill J."/>
            <person name="Bera J."/>
            <person name="Fadrosh D."/>
            <person name="Jin S."/>
            <person name="Johri S."/>
            <person name="Kim M."/>
            <person name="Overton L."/>
            <person name="Reardon M."/>
            <person name="Tsitrin T."/>
            <person name="Vuong H."/>
            <person name="Weaver B."/>
            <person name="Ciecko A."/>
            <person name="Tallon L."/>
            <person name="Jackson J."/>
            <person name="Pai G."/>
            <person name="Aken S.V."/>
            <person name="Utterback T."/>
            <person name="Reidmuller S."/>
            <person name="Feldblyum T."/>
            <person name="Hsiao J."/>
            <person name="Zismann V."/>
            <person name="Iobst S."/>
            <person name="de Vazeille A.R."/>
            <person name="Buell C.R."/>
            <person name="Ying K."/>
            <person name="Li Y."/>
            <person name="Lu T."/>
            <person name="Huang Y."/>
            <person name="Zhao Q."/>
            <person name="Feng Q."/>
            <person name="Zhang L."/>
            <person name="Zhu J."/>
            <person name="Weng Q."/>
            <person name="Mu J."/>
            <person name="Lu Y."/>
            <person name="Fan D."/>
            <person name="Liu Y."/>
            <person name="Guan J."/>
            <person name="Zhang Y."/>
            <person name="Yu S."/>
            <person name="Liu X."/>
            <person name="Zhang Y."/>
            <person name="Hong G."/>
            <person name="Han B."/>
            <person name="Choisne N."/>
            <person name="Demange N."/>
            <person name="Orjeda G."/>
            <person name="Samain S."/>
            <person name="Cattolico L."/>
            <person name="Pelletier E."/>
            <person name="Couloux A."/>
            <person name="Segurens B."/>
            <person name="Wincker P."/>
            <person name="D'Hont A."/>
            <person name="Scarpelli C."/>
            <person name="Weissenbach J."/>
            <person name="Salanoubat M."/>
            <person name="Quetier F."/>
            <person name="Yu Y."/>
            <person name="Kim H.R."/>
            <person name="Rambo T."/>
            <person name="Currie J."/>
            <person name="Collura K."/>
            <person name="Luo M."/>
            <person name="Yang T."/>
            <person name="Ammiraju J.S.S."/>
            <person name="Engler F."/>
            <person name="Soderlund C."/>
            <person name="Wing R.A."/>
            <person name="Palmer L.E."/>
            <person name="de la Bastide M."/>
            <person name="Spiegel L."/>
            <person name="Nascimento L."/>
            <person name="Zutavern T."/>
            <person name="O'Shaughnessy A."/>
            <person name="Dike S."/>
            <person name="Dedhia N."/>
            <person name="Preston R."/>
            <person name="Balija V."/>
            <person name="McCombie W.R."/>
            <person name="Chow T."/>
            <person name="Chen H."/>
            <person name="Chung M."/>
            <person name="Chen C."/>
            <person name="Shaw J."/>
            <person name="Wu H."/>
            <person name="Hsiao K."/>
            <person name="Chao Y."/>
            <person name="Chu M."/>
            <person name="Cheng C."/>
            <person name="Hour A."/>
            <person name="Lee P."/>
            <person name="Lin S."/>
            <person name="Lin Y."/>
            <person name="Liou J."/>
            <person name="Liu S."/>
            <person name="Hsing Y."/>
            <person name="Raghuvanshi S."/>
            <person name="Mohanty A."/>
            <person name="Bharti A.K."/>
            <person name="Gaur A."/>
            <person name="Gupta V."/>
            <person name="Kumar D."/>
            <person name="Ravi V."/>
            <person name="Vij S."/>
            <person name="Kapur A."/>
            <person name="Khurana P."/>
            <person name="Khurana P."/>
            <person name="Khurana J.P."/>
            <person name="Tyagi A.K."/>
            <person name="Gaikwad K."/>
            <person name="Singh A."/>
            <person name="Dalal V."/>
            <person name="Srivastava S."/>
            <person name="Dixit A."/>
            <person name="Pal A.K."/>
            <person name="Ghazi I.A."/>
            <person name="Yadav M."/>
            <person name="Pandit A."/>
            <person name="Bhargava A."/>
            <person name="Sureshbabu K."/>
            <person name="Batra K."/>
            <person name="Sharma T.R."/>
            <person name="Mohapatra T."/>
            <person name="Singh N.K."/>
            <person name="Messing J."/>
            <person name="Nelson A.B."/>
            <person name="Fuks G."/>
            <person name="Kavchok S."/>
            <person name="Keizer G."/>
            <person name="Linton E."/>
            <person name="Llaca V."/>
            <person name="Song R."/>
            <person name="Tanyolac B."/>
            <person name="Young S."/>
            <person name="Ho-Il K."/>
            <person name="Hahn J.H."/>
            <person name="Sangsakoo G."/>
            <person name="Vanavichit A."/>
            <person name="de Mattos Luiz.A.T."/>
            <person name="Zimmer P.D."/>
            <person name="Malone G."/>
            <person name="Dellagostin O."/>
            <person name="de Oliveira A.C."/>
            <person name="Bevan M."/>
            <person name="Bancroft I."/>
            <person name="Minx P."/>
            <person name="Cordum H."/>
            <person name="Wilson R."/>
            <person name="Cheng Z."/>
            <person name="Jin W."/>
            <person name="Jiang J."/>
            <person name="Leong S.A."/>
            <person name="Iwama H."/>
            <person name="Gojobori T."/>
            <person name="Itoh T."/>
            <person name="Niimura Y."/>
            <person name="Fujii Y."/>
            <person name="Habara T."/>
            <person name="Sakai H."/>
            <person name="Sato Y."/>
            <person name="Wilson G."/>
            <person name="Kumar K."/>
            <person name="McCouch S."/>
            <person name="Juretic N."/>
            <person name="Hoen D."/>
            <person name="Wright S."/>
            <person name="Bruskiewich R."/>
            <person name="Bureau T."/>
            <person name="Miyao A."/>
            <person name="Hirochika H."/>
            <person name="Nishikawa T."/>
            <person name="Kadowaki K."/>
            <person name="Sugiura M."/>
            <person name="Burr B."/>
            <person name="Sasaki T."/>
        </authorList>
    </citation>
    <scope>NUCLEOTIDE SEQUENCE [LARGE SCALE GENOMIC DNA]</scope>
    <source>
        <strain evidence="2">cv. Nipponbare</strain>
    </source>
</reference>
<organism evidence="1 2">
    <name type="scientific">Oryza sativa subsp. japonica</name>
    <name type="common">Rice</name>
    <dbReference type="NCBI Taxonomy" id="39947"/>
    <lineage>
        <taxon>Eukaryota</taxon>
        <taxon>Viridiplantae</taxon>
        <taxon>Streptophyta</taxon>
        <taxon>Embryophyta</taxon>
        <taxon>Tracheophyta</taxon>
        <taxon>Spermatophyta</taxon>
        <taxon>Magnoliopsida</taxon>
        <taxon>Liliopsida</taxon>
        <taxon>Poales</taxon>
        <taxon>Poaceae</taxon>
        <taxon>BOP clade</taxon>
        <taxon>Oryzoideae</taxon>
        <taxon>Oryzeae</taxon>
        <taxon>Oryzinae</taxon>
        <taxon>Oryza</taxon>
        <taxon>Oryza sativa</taxon>
    </lineage>
</organism>
<protein>
    <submittedName>
        <fullName evidence="1">Os08g0565450 protein</fullName>
    </submittedName>
</protein>
<feature type="non-terminal residue" evidence="1">
    <location>
        <position position="71"/>
    </location>
</feature>
<reference evidence="1 2" key="2">
    <citation type="journal article" date="2013" name="Plant Cell Physiol.">
        <title>Rice Annotation Project Database (RAP-DB): an integrative and interactive database for rice genomics.</title>
        <authorList>
            <person name="Sakai H."/>
            <person name="Lee S.S."/>
            <person name="Tanaka T."/>
            <person name="Numa H."/>
            <person name="Kim J."/>
            <person name="Kawahara Y."/>
            <person name="Wakimoto H."/>
            <person name="Yang C.C."/>
            <person name="Iwamoto M."/>
            <person name="Abe T."/>
            <person name="Yamada Y."/>
            <person name="Muto A."/>
            <person name="Inokuchi H."/>
            <person name="Ikemura T."/>
            <person name="Matsumoto T."/>
            <person name="Sasaki T."/>
            <person name="Itoh T."/>
        </authorList>
    </citation>
    <scope>NUCLEOTIDE SEQUENCE [LARGE SCALE GENOMIC DNA]</scope>
    <source>
        <strain evidence="2">cv. Nipponbare</strain>
    </source>
</reference>
<dbReference type="AlphaFoldDB" id="A0A0P0XJS5"/>
<proteinExistence type="predicted"/>
<dbReference type="InParanoid" id="A0A0P0XJS5"/>
<dbReference type="Proteomes" id="UP000059680">
    <property type="component" value="Chromosome 8"/>
</dbReference>
<accession>A0A0P0XJS5</accession>
<keyword evidence="2" id="KW-1185">Reference proteome</keyword>
<dbReference type="PaxDb" id="39947-A0A0P0XJS5"/>
<reference evidence="1 2" key="3">
    <citation type="journal article" date="2013" name="Rice">
        <title>Improvement of the Oryza sativa Nipponbare reference genome using next generation sequence and optical map data.</title>
        <authorList>
            <person name="Kawahara Y."/>
            <person name="de la Bastide M."/>
            <person name="Hamilton J.P."/>
            <person name="Kanamori H."/>
            <person name="McCombie W.R."/>
            <person name="Ouyang S."/>
            <person name="Schwartz D.C."/>
            <person name="Tanaka T."/>
            <person name="Wu J."/>
            <person name="Zhou S."/>
            <person name="Childs K.L."/>
            <person name="Davidson R.M."/>
            <person name="Lin H."/>
            <person name="Quesada-Ocampo L."/>
            <person name="Vaillancourt B."/>
            <person name="Sakai H."/>
            <person name="Lee S.S."/>
            <person name="Kim J."/>
            <person name="Numa H."/>
            <person name="Itoh T."/>
            <person name="Buell C.R."/>
            <person name="Matsumoto T."/>
        </authorList>
    </citation>
    <scope>NUCLEOTIDE SEQUENCE [LARGE SCALE GENOMIC DNA]</scope>
    <source>
        <strain evidence="2">cv. Nipponbare</strain>
    </source>
</reference>